<dbReference type="RefSeq" id="WP_188436646.1">
    <property type="nucleotide sequence ID" value="NZ_BMCM01000003.1"/>
</dbReference>
<dbReference type="CDD" id="cd07571">
    <property type="entry name" value="ALP_N-acyl_transferase"/>
    <property type="match status" value="1"/>
</dbReference>
<dbReference type="EMBL" id="BMCM01000003">
    <property type="protein sequence ID" value="GGD79067.1"/>
    <property type="molecule type" value="Genomic_DNA"/>
</dbReference>
<keyword evidence="3 8" id="KW-0808">Transferase</keyword>
<proteinExistence type="inferred from homology"/>
<evidence type="ECO:0000256" key="8">
    <source>
        <dbReference type="HAMAP-Rule" id="MF_01148"/>
    </source>
</evidence>
<comment type="caution">
    <text evidence="10">The sequence shown here is derived from an EMBL/GenBank/DDBJ whole genome shotgun (WGS) entry which is preliminary data.</text>
</comment>
<dbReference type="Pfam" id="PF20154">
    <property type="entry name" value="LNT_N"/>
    <property type="match status" value="1"/>
</dbReference>
<dbReference type="EC" id="2.3.1.269" evidence="8"/>
<keyword evidence="2 8" id="KW-1003">Cell membrane</keyword>
<dbReference type="InterPro" id="IPR003010">
    <property type="entry name" value="C-N_Hydrolase"/>
</dbReference>
<protein>
    <recommendedName>
        <fullName evidence="8">Apolipoprotein N-acyltransferase</fullName>
        <shortName evidence="8">ALP N-acyltransferase</shortName>
        <ecNumber evidence="8">2.3.1.269</ecNumber>
    </recommendedName>
</protein>
<name>A0ABQ1RR63_9MICO</name>
<feature type="transmembrane region" description="Helical" evidence="8">
    <location>
        <begin position="25"/>
        <end position="45"/>
    </location>
</feature>
<sequence length="522" mass="56201">MPSLAAGRTGRPRPLRPRPVLPRPLLPLWLAALVAAASGFLMNLAYPGASVWPLAFVAVALLLLTLIGRRAGGALLVGLIYGAVFFFLLVSWTSRYLGVVPWAALALLEAAITAVAVIPIALAYRWLPRAFPGLAGRLVGLPAVIGALWVGRELLLGSWPYTGFPWARLGMTQSQSPLATLSSWVGVSGLSFLIVFAVAMLVESVRLRLWRRPVALVVPAALVLVLVVTPAFPTTAAGTMRIGAVQGNGPTGYFDEREPYSVIQAQTAATEPLFGEEMDLLVWPEGGLDYDPFQDAGLARRMTLIANRVDAPLLANAATGRGDEYFNTSMLWTQDGTAEQTHDKRFPVPFGEYVPDRDFYNAIVPDLIGLIGREYTHGTNPPLVEVDGTPVGLAICFDVIYDEVISEGIHGAAQVLVFQTNNADFRGTDENLQQLAFARMRAIETGRSVVNISTVGRSQMIGPDGTTTASLDADEAGALLEDVELRTGLTAGVVLGPWVQQLLLWGGLGALLFGWWRARRRP</sequence>
<dbReference type="PROSITE" id="PS50263">
    <property type="entry name" value="CN_HYDROLASE"/>
    <property type="match status" value="1"/>
</dbReference>
<comment type="function">
    <text evidence="8">Catalyzes the phospholipid dependent N-acylation of the N-terminal cysteine of apolipoprotein, the last step in lipoprotein maturation.</text>
</comment>
<keyword evidence="5 8" id="KW-1133">Transmembrane helix</keyword>
<feature type="domain" description="CN hydrolase" evidence="9">
    <location>
        <begin position="240"/>
        <end position="485"/>
    </location>
</feature>
<keyword evidence="6 8" id="KW-0472">Membrane</keyword>
<comment type="catalytic activity">
    <reaction evidence="8">
        <text>N-terminal S-1,2-diacyl-sn-glyceryl-L-cysteinyl-[lipoprotein] + a glycerophospholipid = N-acyl-S-1,2-diacyl-sn-glyceryl-L-cysteinyl-[lipoprotein] + a 2-acyl-sn-glycero-3-phospholipid + H(+)</text>
        <dbReference type="Rhea" id="RHEA:48228"/>
        <dbReference type="Rhea" id="RHEA-COMP:14681"/>
        <dbReference type="Rhea" id="RHEA-COMP:14684"/>
        <dbReference type="ChEBI" id="CHEBI:15378"/>
        <dbReference type="ChEBI" id="CHEBI:136912"/>
        <dbReference type="ChEBI" id="CHEBI:140656"/>
        <dbReference type="ChEBI" id="CHEBI:140657"/>
        <dbReference type="ChEBI" id="CHEBI:140660"/>
        <dbReference type="EC" id="2.3.1.269"/>
    </reaction>
</comment>
<accession>A0ABQ1RR63</accession>
<feature type="transmembrane region" description="Helical" evidence="8">
    <location>
        <begin position="498"/>
        <end position="516"/>
    </location>
</feature>
<evidence type="ECO:0000313" key="10">
    <source>
        <dbReference type="EMBL" id="GGD79067.1"/>
    </source>
</evidence>
<evidence type="ECO:0000256" key="1">
    <source>
        <dbReference type="ARBA" id="ARBA00004651"/>
    </source>
</evidence>
<feature type="transmembrane region" description="Helical" evidence="8">
    <location>
        <begin position="214"/>
        <end position="232"/>
    </location>
</feature>
<feature type="transmembrane region" description="Helical" evidence="8">
    <location>
        <begin position="74"/>
        <end position="93"/>
    </location>
</feature>
<evidence type="ECO:0000256" key="4">
    <source>
        <dbReference type="ARBA" id="ARBA00022692"/>
    </source>
</evidence>
<comment type="subcellular location">
    <subcellularLocation>
        <location evidence="1 8">Cell membrane</location>
        <topology evidence="1 8">Multi-pass membrane protein</topology>
    </subcellularLocation>
</comment>
<comment type="pathway">
    <text evidence="8">Protein modification; lipoprotein biosynthesis (N-acyl transfer).</text>
</comment>
<dbReference type="NCBIfam" id="TIGR00546">
    <property type="entry name" value="lnt"/>
    <property type="match status" value="1"/>
</dbReference>
<evidence type="ECO:0000256" key="7">
    <source>
        <dbReference type="ARBA" id="ARBA00023315"/>
    </source>
</evidence>
<evidence type="ECO:0000256" key="2">
    <source>
        <dbReference type="ARBA" id="ARBA00022475"/>
    </source>
</evidence>
<keyword evidence="7 8" id="KW-0012">Acyltransferase</keyword>
<dbReference type="InterPro" id="IPR045378">
    <property type="entry name" value="LNT_N"/>
</dbReference>
<dbReference type="Pfam" id="PF00795">
    <property type="entry name" value="CN_hydrolase"/>
    <property type="match status" value="1"/>
</dbReference>
<dbReference type="InterPro" id="IPR036526">
    <property type="entry name" value="C-N_Hydrolase_sf"/>
</dbReference>
<feature type="transmembrane region" description="Helical" evidence="8">
    <location>
        <begin position="51"/>
        <end position="67"/>
    </location>
</feature>
<keyword evidence="4 8" id="KW-0812">Transmembrane</keyword>
<keyword evidence="11" id="KW-1185">Reference proteome</keyword>
<dbReference type="SUPFAM" id="SSF56317">
    <property type="entry name" value="Carbon-nitrogen hydrolase"/>
    <property type="match status" value="1"/>
</dbReference>
<dbReference type="PANTHER" id="PTHR38686:SF1">
    <property type="entry name" value="APOLIPOPROTEIN N-ACYLTRANSFERASE"/>
    <property type="match status" value="1"/>
</dbReference>
<comment type="similarity">
    <text evidence="8">Belongs to the CN hydrolase family. Apolipoprotein N-acyltransferase subfamily.</text>
</comment>
<evidence type="ECO:0000259" key="9">
    <source>
        <dbReference type="PROSITE" id="PS50263"/>
    </source>
</evidence>
<dbReference type="PANTHER" id="PTHR38686">
    <property type="entry name" value="APOLIPOPROTEIN N-ACYLTRANSFERASE"/>
    <property type="match status" value="1"/>
</dbReference>
<dbReference type="InterPro" id="IPR004563">
    <property type="entry name" value="Apolipo_AcylTrfase"/>
</dbReference>
<feature type="transmembrane region" description="Helical" evidence="8">
    <location>
        <begin position="181"/>
        <end position="202"/>
    </location>
</feature>
<gene>
    <name evidence="8 10" type="primary">lnt</name>
    <name evidence="10" type="ORF">GCM10007269_22410</name>
</gene>
<feature type="transmembrane region" description="Helical" evidence="8">
    <location>
        <begin position="139"/>
        <end position="161"/>
    </location>
</feature>
<evidence type="ECO:0000313" key="11">
    <source>
        <dbReference type="Proteomes" id="UP000629365"/>
    </source>
</evidence>
<dbReference type="Proteomes" id="UP000629365">
    <property type="component" value="Unassembled WGS sequence"/>
</dbReference>
<evidence type="ECO:0000256" key="3">
    <source>
        <dbReference type="ARBA" id="ARBA00022679"/>
    </source>
</evidence>
<reference evidence="11" key="1">
    <citation type="journal article" date="2019" name="Int. J. Syst. Evol. Microbiol.">
        <title>The Global Catalogue of Microorganisms (GCM) 10K type strain sequencing project: providing services to taxonomists for standard genome sequencing and annotation.</title>
        <authorList>
            <consortium name="The Broad Institute Genomics Platform"/>
            <consortium name="The Broad Institute Genome Sequencing Center for Infectious Disease"/>
            <person name="Wu L."/>
            <person name="Ma J."/>
        </authorList>
    </citation>
    <scope>NUCLEOTIDE SEQUENCE [LARGE SCALE GENOMIC DNA]</scope>
    <source>
        <strain evidence="11">CCM 7640</strain>
    </source>
</reference>
<dbReference type="Gene3D" id="3.60.110.10">
    <property type="entry name" value="Carbon-nitrogen hydrolase"/>
    <property type="match status" value="1"/>
</dbReference>
<dbReference type="HAMAP" id="MF_01148">
    <property type="entry name" value="Lnt"/>
    <property type="match status" value="1"/>
</dbReference>
<evidence type="ECO:0000256" key="5">
    <source>
        <dbReference type="ARBA" id="ARBA00022989"/>
    </source>
</evidence>
<evidence type="ECO:0000256" key="6">
    <source>
        <dbReference type="ARBA" id="ARBA00023136"/>
    </source>
</evidence>
<organism evidence="10 11">
    <name type="scientific">Microbacterium murale</name>
    <dbReference type="NCBI Taxonomy" id="1081040"/>
    <lineage>
        <taxon>Bacteria</taxon>
        <taxon>Bacillati</taxon>
        <taxon>Actinomycetota</taxon>
        <taxon>Actinomycetes</taxon>
        <taxon>Micrococcales</taxon>
        <taxon>Microbacteriaceae</taxon>
        <taxon>Microbacterium</taxon>
    </lineage>
</organism>
<feature type="transmembrane region" description="Helical" evidence="8">
    <location>
        <begin position="99"/>
        <end position="127"/>
    </location>
</feature>